<comment type="caution">
    <text evidence="2">The sequence shown here is derived from an EMBL/GenBank/DDBJ whole genome shotgun (WGS) entry which is preliminary data.</text>
</comment>
<organism evidence="2 3">
    <name type="scientific">Eucalyptus globulus</name>
    <name type="common">Tasmanian blue gum</name>
    <dbReference type="NCBI Taxonomy" id="34317"/>
    <lineage>
        <taxon>Eukaryota</taxon>
        <taxon>Viridiplantae</taxon>
        <taxon>Streptophyta</taxon>
        <taxon>Embryophyta</taxon>
        <taxon>Tracheophyta</taxon>
        <taxon>Spermatophyta</taxon>
        <taxon>Magnoliopsida</taxon>
        <taxon>eudicotyledons</taxon>
        <taxon>Gunneridae</taxon>
        <taxon>Pentapetalae</taxon>
        <taxon>rosids</taxon>
        <taxon>malvids</taxon>
        <taxon>Myrtales</taxon>
        <taxon>Myrtaceae</taxon>
        <taxon>Myrtoideae</taxon>
        <taxon>Eucalypteae</taxon>
        <taxon>Eucalyptus</taxon>
    </lineage>
</organism>
<protein>
    <submittedName>
        <fullName evidence="2">Uncharacterized protein</fullName>
    </submittedName>
</protein>
<keyword evidence="3" id="KW-1185">Reference proteome</keyword>
<feature type="region of interest" description="Disordered" evidence="1">
    <location>
        <begin position="244"/>
        <end position="280"/>
    </location>
</feature>
<name>A0ABD3K7V4_EUCGL</name>
<accession>A0ABD3K7V4</accession>
<dbReference type="EMBL" id="JBJKBG010000006">
    <property type="protein sequence ID" value="KAL3736000.1"/>
    <property type="molecule type" value="Genomic_DNA"/>
</dbReference>
<gene>
    <name evidence="2" type="ORF">ACJRO7_025023</name>
</gene>
<dbReference type="Proteomes" id="UP001634007">
    <property type="component" value="Unassembled WGS sequence"/>
</dbReference>
<evidence type="ECO:0000256" key="1">
    <source>
        <dbReference type="SAM" id="MobiDB-lite"/>
    </source>
</evidence>
<evidence type="ECO:0000313" key="2">
    <source>
        <dbReference type="EMBL" id="KAL3736000.1"/>
    </source>
</evidence>
<reference evidence="2 3" key="1">
    <citation type="submission" date="2024-11" db="EMBL/GenBank/DDBJ databases">
        <title>Chromosome-level genome assembly of Eucalyptus globulus Labill. provides insights into its genome evolution.</title>
        <authorList>
            <person name="Li X."/>
        </authorList>
    </citation>
    <scope>NUCLEOTIDE SEQUENCE [LARGE SCALE GENOMIC DNA]</scope>
    <source>
        <strain evidence="2">CL2024</strain>
        <tissue evidence="2">Fresh tender leaves</tissue>
    </source>
</reference>
<evidence type="ECO:0000313" key="3">
    <source>
        <dbReference type="Proteomes" id="UP001634007"/>
    </source>
</evidence>
<sequence>MQVKGLRWEEFRRVASCVRMFHQLVQIYLIEDNQAKQAVGEADLRPLGSYEDLAHVLHFEWARYMGKYPSPNVVDIGSSWPGYEITLFGWEAPISTAMVWEEFKYELCFIRVKMMDGGPSEDEEKNMQTAVRTEEEGVSIYLALPFPSPSQGKQISEVGQVHVFGLASYEDLARALHEAWVRYTGGNARPNVVDVEKSWPGYRVTLYALDDSGLCNHPIDIADMDWVEFTERLDSIQVEPVAAVGSSAGTSGSVGDKFEDHGENEDGGRNGGCGDMNNCG</sequence>
<feature type="compositionally biased region" description="Low complexity" evidence="1">
    <location>
        <begin position="244"/>
        <end position="255"/>
    </location>
</feature>
<proteinExistence type="predicted"/>
<feature type="compositionally biased region" description="Basic and acidic residues" evidence="1">
    <location>
        <begin position="256"/>
        <end position="268"/>
    </location>
</feature>
<dbReference type="AlphaFoldDB" id="A0ABD3K7V4"/>